<dbReference type="SUPFAM" id="SSF100897">
    <property type="entry name" value="Plant proteinase inhibitors"/>
    <property type="match status" value="1"/>
</dbReference>
<feature type="signal peptide" evidence="3">
    <location>
        <begin position="1"/>
        <end position="32"/>
    </location>
</feature>
<organism evidence="4 5">
    <name type="scientific">Sorghum bicolor</name>
    <name type="common">Sorghum</name>
    <name type="synonym">Sorghum vulgare</name>
    <dbReference type="NCBI Taxonomy" id="4558"/>
    <lineage>
        <taxon>Eukaryota</taxon>
        <taxon>Viridiplantae</taxon>
        <taxon>Streptophyta</taxon>
        <taxon>Embryophyta</taxon>
        <taxon>Tracheophyta</taxon>
        <taxon>Spermatophyta</taxon>
        <taxon>Magnoliopsida</taxon>
        <taxon>Liliopsida</taxon>
        <taxon>Poales</taxon>
        <taxon>Poaceae</taxon>
        <taxon>PACMAD clade</taxon>
        <taxon>Panicoideae</taxon>
        <taxon>Andropogonodae</taxon>
        <taxon>Andropogoneae</taxon>
        <taxon>Sorghinae</taxon>
        <taxon>Sorghum</taxon>
    </lineage>
</organism>
<protein>
    <recommendedName>
        <fullName evidence="6">Bowman-Birk serine protease inhibitors family domain-containing protein</fullName>
    </recommendedName>
</protein>
<dbReference type="AlphaFoldDB" id="A0A921RXA5"/>
<keyword evidence="2" id="KW-0722">Serine protease inhibitor</keyword>
<feature type="chain" id="PRO_5037609836" description="Bowman-Birk serine protease inhibitors family domain-containing protein" evidence="3">
    <location>
        <begin position="33"/>
        <end position="91"/>
    </location>
</feature>
<dbReference type="InterPro" id="IPR051391">
    <property type="entry name" value="Protease_inhibitor_I20"/>
</dbReference>
<reference evidence="4" key="2">
    <citation type="submission" date="2020-10" db="EMBL/GenBank/DDBJ databases">
        <authorList>
            <person name="Cooper E.A."/>
            <person name="Brenton Z.W."/>
            <person name="Flinn B.S."/>
            <person name="Jenkins J."/>
            <person name="Shu S."/>
            <person name="Flowers D."/>
            <person name="Luo F."/>
            <person name="Wang Y."/>
            <person name="Xia P."/>
            <person name="Barry K."/>
            <person name="Daum C."/>
            <person name="Lipzen A."/>
            <person name="Yoshinaga Y."/>
            <person name="Schmutz J."/>
            <person name="Saski C."/>
            <person name="Vermerris W."/>
            <person name="Kresovich S."/>
        </authorList>
    </citation>
    <scope>NUCLEOTIDE SEQUENCE</scope>
</reference>
<evidence type="ECO:0000256" key="1">
    <source>
        <dbReference type="ARBA" id="ARBA00007766"/>
    </source>
</evidence>
<accession>A0A921RXA5</accession>
<name>A0A921RXA5_SORBI</name>
<evidence type="ECO:0000313" key="4">
    <source>
        <dbReference type="EMBL" id="KAG0547713.1"/>
    </source>
</evidence>
<comment type="similarity">
    <text evidence="1">Belongs to the protease inhibitor I20 (potato type II proteinase inhibitor) family.</text>
</comment>
<dbReference type="PANTHER" id="PTHR33832">
    <property type="entry name" value="SERINE-TYPE ENDOPEPTIDASE INHIBITOR"/>
    <property type="match status" value="1"/>
</dbReference>
<reference evidence="4" key="1">
    <citation type="journal article" date="2019" name="BMC Genomics">
        <title>A new reference genome for Sorghum bicolor reveals high levels of sequence similarity between sweet and grain genotypes: implications for the genetics of sugar metabolism.</title>
        <authorList>
            <person name="Cooper E.A."/>
            <person name="Brenton Z.W."/>
            <person name="Flinn B.S."/>
            <person name="Jenkins J."/>
            <person name="Shu S."/>
            <person name="Flowers D."/>
            <person name="Luo F."/>
            <person name="Wang Y."/>
            <person name="Xia P."/>
            <person name="Barry K."/>
            <person name="Daum C."/>
            <person name="Lipzen A."/>
            <person name="Yoshinaga Y."/>
            <person name="Schmutz J."/>
            <person name="Saski C."/>
            <person name="Vermerris W."/>
            <person name="Kresovich S."/>
        </authorList>
    </citation>
    <scope>NUCLEOTIDE SEQUENCE</scope>
</reference>
<evidence type="ECO:0000313" key="5">
    <source>
        <dbReference type="Proteomes" id="UP000807115"/>
    </source>
</evidence>
<dbReference type="EMBL" id="CM027680">
    <property type="protein sequence ID" value="KAG0547713.1"/>
    <property type="molecule type" value="Genomic_DNA"/>
</dbReference>
<dbReference type="PANTHER" id="PTHR33832:SF15">
    <property type="entry name" value="SERINE-TYPE ENDOPEPTIDASE INHIBITOR"/>
    <property type="match status" value="1"/>
</dbReference>
<dbReference type="InterPro" id="IPR003465">
    <property type="entry name" value="Prot_inh_I20"/>
</dbReference>
<dbReference type="Pfam" id="PF02428">
    <property type="entry name" value="Prot_inhib_II"/>
    <property type="match status" value="1"/>
</dbReference>
<evidence type="ECO:0008006" key="6">
    <source>
        <dbReference type="Google" id="ProtNLM"/>
    </source>
</evidence>
<keyword evidence="3" id="KW-0732">Signal</keyword>
<gene>
    <name evidence="4" type="ORF">BDA96_01G104400</name>
</gene>
<comment type="caution">
    <text evidence="4">The sequence shown here is derived from an EMBL/GenBank/DDBJ whole genome shotgun (WGS) entry which is preliminary data.</text>
</comment>
<dbReference type="Proteomes" id="UP000807115">
    <property type="component" value="Chromosome 1"/>
</dbReference>
<proteinExistence type="inferred from homology"/>
<evidence type="ECO:0000256" key="3">
    <source>
        <dbReference type="SAM" id="SignalP"/>
    </source>
</evidence>
<sequence length="91" mass="9636">MATIKACSSRLVPVALLLCGLIVMGSIPGLEAKDKDGKVCIETCQEAYYMTCPSTGNAKLNPACNCCLASLKEDGCTIYLKDGTVEKCPRT</sequence>
<evidence type="ECO:0000256" key="2">
    <source>
        <dbReference type="ARBA" id="ARBA00022900"/>
    </source>
</evidence>
<dbReference type="GO" id="GO:0004867">
    <property type="term" value="F:serine-type endopeptidase inhibitor activity"/>
    <property type="evidence" value="ECO:0007669"/>
    <property type="project" value="UniProtKB-KW"/>
</dbReference>
<keyword evidence="2" id="KW-0646">Protease inhibitor</keyword>
<dbReference type="Gene3D" id="3.30.60.30">
    <property type="match status" value="1"/>
</dbReference>